<gene>
    <name evidence="1" type="ORF">ECRASSUSDP1_LOCUS4396</name>
</gene>
<sequence>MEVLKNAKTLATISSYYGNYIESYCLCSLICKKTRHILHQENLIFHQSSDKNRSMNFVTANFNNVACKFLLKGGKYRYLNLMIEICNSLQLNELDYFLQSVQYPQDIHFHYLKFTDCWYQNIYQYNEICAFFTRNDLELPNIINKKIPNASVIDAKIEFVDHPQTIHETNTSSYFKNIQYNSRGMEVYSNANIKAKIHEFDVRGILDLNRFVECWSLESKKAIRKLLIVLNCEITCNSKVIVSILLKLQRSLHKSAKIEFYLFDKSVERIAPFIAIADKCNLSVIYNGNNKNDESIALRKPKLIFKTNSINFACCRSKKVIIRKSKRNNKIIHQMVPWEPSMNNINAKELQIHNMSKPIALPRHEQMFYKTLYKQNEFSDTCIIINCDTFERSRAYKKKYEEEMKNNIYPELEHRLEKFQIKFKDTKNSFKDTIEETVIKRSTTFPVDQVCSNLKFQILTALEGCPDYLTFKFSRRVDCIEQLRNSEQLLENIVKSLFTRSKLKRVTFSFDYFRNDSVIDIATHPLQREIFKSYFRKILSYEEINEVVDLANSGYYLLYNEED</sequence>
<evidence type="ECO:0000313" key="1">
    <source>
        <dbReference type="EMBL" id="CAI2363066.1"/>
    </source>
</evidence>
<reference evidence="1" key="1">
    <citation type="submission" date="2023-07" db="EMBL/GenBank/DDBJ databases">
        <authorList>
            <consortium name="AG Swart"/>
            <person name="Singh M."/>
            <person name="Singh A."/>
            <person name="Seah K."/>
            <person name="Emmerich C."/>
        </authorList>
    </citation>
    <scope>NUCLEOTIDE SEQUENCE</scope>
    <source>
        <strain evidence="1">DP1</strain>
    </source>
</reference>
<protein>
    <submittedName>
        <fullName evidence="1">Uncharacterized protein</fullName>
    </submittedName>
</protein>
<organism evidence="1 2">
    <name type="scientific">Euplotes crassus</name>
    <dbReference type="NCBI Taxonomy" id="5936"/>
    <lineage>
        <taxon>Eukaryota</taxon>
        <taxon>Sar</taxon>
        <taxon>Alveolata</taxon>
        <taxon>Ciliophora</taxon>
        <taxon>Intramacronucleata</taxon>
        <taxon>Spirotrichea</taxon>
        <taxon>Hypotrichia</taxon>
        <taxon>Euplotida</taxon>
        <taxon>Euplotidae</taxon>
        <taxon>Moneuplotes</taxon>
    </lineage>
</organism>
<dbReference type="AlphaFoldDB" id="A0AAD1U6S8"/>
<accession>A0AAD1U6S8</accession>
<proteinExistence type="predicted"/>
<evidence type="ECO:0000313" key="2">
    <source>
        <dbReference type="Proteomes" id="UP001295684"/>
    </source>
</evidence>
<dbReference type="Proteomes" id="UP001295684">
    <property type="component" value="Unassembled WGS sequence"/>
</dbReference>
<keyword evidence="2" id="KW-1185">Reference proteome</keyword>
<name>A0AAD1U6S8_EUPCR</name>
<dbReference type="EMBL" id="CAMPGE010004219">
    <property type="protein sequence ID" value="CAI2363066.1"/>
    <property type="molecule type" value="Genomic_DNA"/>
</dbReference>
<comment type="caution">
    <text evidence="1">The sequence shown here is derived from an EMBL/GenBank/DDBJ whole genome shotgun (WGS) entry which is preliminary data.</text>
</comment>